<dbReference type="KEGG" id="llu:AKJ09_04249"/>
<gene>
    <name evidence="2" type="ORF">AKJ09_04249</name>
</gene>
<dbReference type="RefSeq" id="WP_146648694.1">
    <property type="nucleotide sequence ID" value="NZ_CP012333.1"/>
</dbReference>
<accession>A0A0K1PVM7</accession>
<keyword evidence="3" id="KW-1185">Reference proteome</keyword>
<dbReference type="AlphaFoldDB" id="A0A0K1PVM7"/>
<feature type="region of interest" description="Disordered" evidence="1">
    <location>
        <begin position="73"/>
        <end position="92"/>
    </location>
</feature>
<sequence>MSDAQKRGLAFALALSPAVVVAGLALDARVRRESAKAEQPSVEAVARRLPTSDLALSGGARWLRAPSLEEPGAAFADGPAVPDPDPAGGAMAPPVAVWELEGHGAAVRVNRR</sequence>
<name>A0A0K1PVM7_9BACT</name>
<reference evidence="2 3" key="1">
    <citation type="submission" date="2015-08" db="EMBL/GenBank/DDBJ databases">
        <authorList>
            <person name="Babu N.S."/>
            <person name="Beckwith C.J."/>
            <person name="Beseler K.G."/>
            <person name="Brison A."/>
            <person name="Carone J.V."/>
            <person name="Caskin T.P."/>
            <person name="Diamond M."/>
            <person name="Durham M.E."/>
            <person name="Foxe J.M."/>
            <person name="Go M."/>
            <person name="Henderson B.A."/>
            <person name="Jones I.B."/>
            <person name="McGettigan J.A."/>
            <person name="Micheletti S.J."/>
            <person name="Nasrallah M.E."/>
            <person name="Ortiz D."/>
            <person name="Piller C.R."/>
            <person name="Privatt S.R."/>
            <person name="Schneider S.L."/>
            <person name="Sharp S."/>
            <person name="Smith T.C."/>
            <person name="Stanton J.D."/>
            <person name="Ullery H.E."/>
            <person name="Wilson R.J."/>
            <person name="Serrano M.G."/>
            <person name="Buck G."/>
            <person name="Lee V."/>
            <person name="Wang Y."/>
            <person name="Carvalho R."/>
            <person name="Voegtly L."/>
            <person name="Shi R."/>
            <person name="Duckworth R."/>
            <person name="Johnson A."/>
            <person name="Loviza R."/>
            <person name="Walstead R."/>
            <person name="Shah Z."/>
            <person name="Kiflezghi M."/>
            <person name="Wade K."/>
            <person name="Ball S.L."/>
            <person name="Bradley K.W."/>
            <person name="Asai D.J."/>
            <person name="Bowman C.A."/>
            <person name="Russell D.A."/>
            <person name="Pope W.H."/>
            <person name="Jacobs-Sera D."/>
            <person name="Hendrix R.W."/>
            <person name="Hatfull G.F."/>
        </authorList>
    </citation>
    <scope>NUCLEOTIDE SEQUENCE [LARGE SCALE GENOMIC DNA]</scope>
    <source>
        <strain evidence="2 3">DSM 27648</strain>
    </source>
</reference>
<dbReference type="Proteomes" id="UP000064967">
    <property type="component" value="Chromosome"/>
</dbReference>
<evidence type="ECO:0000313" key="2">
    <source>
        <dbReference type="EMBL" id="AKU97585.1"/>
    </source>
</evidence>
<dbReference type="EMBL" id="CP012333">
    <property type="protein sequence ID" value="AKU97585.1"/>
    <property type="molecule type" value="Genomic_DNA"/>
</dbReference>
<dbReference type="PATRIC" id="fig|1391654.3.peg.4305"/>
<protein>
    <submittedName>
        <fullName evidence="2">Uncharacterized protein</fullName>
    </submittedName>
</protein>
<evidence type="ECO:0000256" key="1">
    <source>
        <dbReference type="SAM" id="MobiDB-lite"/>
    </source>
</evidence>
<organism evidence="2 3">
    <name type="scientific">Labilithrix luteola</name>
    <dbReference type="NCBI Taxonomy" id="1391654"/>
    <lineage>
        <taxon>Bacteria</taxon>
        <taxon>Pseudomonadati</taxon>
        <taxon>Myxococcota</taxon>
        <taxon>Polyangia</taxon>
        <taxon>Polyangiales</taxon>
        <taxon>Labilitrichaceae</taxon>
        <taxon>Labilithrix</taxon>
    </lineage>
</organism>
<proteinExistence type="predicted"/>
<evidence type="ECO:0000313" key="3">
    <source>
        <dbReference type="Proteomes" id="UP000064967"/>
    </source>
</evidence>
<dbReference type="STRING" id="1391654.AKJ09_04249"/>